<keyword evidence="2" id="KW-0333">Golgi apparatus</keyword>
<evidence type="ECO:0000256" key="3">
    <source>
        <dbReference type="ARBA" id="ARBA00023054"/>
    </source>
</evidence>
<feature type="coiled-coil region" evidence="4">
    <location>
        <begin position="373"/>
        <end position="491"/>
    </location>
</feature>
<evidence type="ECO:0000256" key="5">
    <source>
        <dbReference type="SAM" id="MobiDB-lite"/>
    </source>
</evidence>
<dbReference type="InterPro" id="IPR022091">
    <property type="entry name" value="TMF_TATA-bd"/>
</dbReference>
<feature type="compositionally biased region" description="Basic and acidic residues" evidence="5">
    <location>
        <begin position="72"/>
        <end position="81"/>
    </location>
</feature>
<feature type="domain" description="TATA element modulatory factor 1 TATA binding" evidence="6">
    <location>
        <begin position="802"/>
        <end position="911"/>
    </location>
</feature>
<feature type="coiled-coil region" evidence="4">
    <location>
        <begin position="814"/>
        <end position="848"/>
    </location>
</feature>
<name>A0A5K3EHU7_MESCO</name>
<feature type="region of interest" description="Disordered" evidence="5">
    <location>
        <begin position="750"/>
        <end position="800"/>
    </location>
</feature>
<evidence type="ECO:0000256" key="4">
    <source>
        <dbReference type="SAM" id="Coils"/>
    </source>
</evidence>
<feature type="compositionally biased region" description="Polar residues" evidence="5">
    <location>
        <begin position="765"/>
        <end position="784"/>
    </location>
</feature>
<dbReference type="PANTHER" id="PTHR46515">
    <property type="entry name" value="TATA ELEMENT MODULATORY FACTOR TMF1"/>
    <property type="match status" value="1"/>
</dbReference>
<accession>A0A5K3EHU7</accession>
<dbReference type="GO" id="GO:0005794">
    <property type="term" value="C:Golgi apparatus"/>
    <property type="evidence" value="ECO:0007669"/>
    <property type="project" value="UniProtKB-SubCell"/>
</dbReference>
<comment type="subcellular location">
    <subcellularLocation>
        <location evidence="1">Golgi apparatus</location>
    </subcellularLocation>
</comment>
<organism evidence="7">
    <name type="scientific">Mesocestoides corti</name>
    <name type="common">Flatworm</name>
    <dbReference type="NCBI Taxonomy" id="53468"/>
    <lineage>
        <taxon>Eukaryota</taxon>
        <taxon>Metazoa</taxon>
        <taxon>Spiralia</taxon>
        <taxon>Lophotrochozoa</taxon>
        <taxon>Platyhelminthes</taxon>
        <taxon>Cestoda</taxon>
        <taxon>Eucestoda</taxon>
        <taxon>Cyclophyllidea</taxon>
        <taxon>Mesocestoididae</taxon>
        <taxon>Mesocestoides</taxon>
    </lineage>
</organism>
<evidence type="ECO:0000259" key="6">
    <source>
        <dbReference type="Pfam" id="PF12325"/>
    </source>
</evidence>
<keyword evidence="3 4" id="KW-0175">Coiled coil</keyword>
<dbReference type="PANTHER" id="PTHR46515:SF1">
    <property type="entry name" value="TATA ELEMENT MODULATORY FACTOR"/>
    <property type="match status" value="1"/>
</dbReference>
<dbReference type="InterPro" id="IPR022092">
    <property type="entry name" value="TMF_DNA-bd"/>
</dbReference>
<evidence type="ECO:0000313" key="7">
    <source>
        <dbReference type="WBParaSite" id="MCU_000300-RC"/>
    </source>
</evidence>
<feature type="compositionally biased region" description="Polar residues" evidence="5">
    <location>
        <begin position="108"/>
        <end position="126"/>
    </location>
</feature>
<evidence type="ECO:0000256" key="2">
    <source>
        <dbReference type="ARBA" id="ARBA00023034"/>
    </source>
</evidence>
<proteinExistence type="predicted"/>
<dbReference type="WBParaSite" id="MCU_000300-RC">
    <property type="protein sequence ID" value="MCU_000300-RC"/>
    <property type="gene ID" value="MCU_000300"/>
</dbReference>
<feature type="coiled-coil region" evidence="4">
    <location>
        <begin position="523"/>
        <end position="582"/>
    </location>
</feature>
<feature type="region of interest" description="Disordered" evidence="5">
    <location>
        <begin position="67"/>
        <end position="182"/>
    </location>
</feature>
<evidence type="ECO:0000256" key="1">
    <source>
        <dbReference type="ARBA" id="ARBA00004555"/>
    </source>
</evidence>
<feature type="compositionally biased region" description="Polar residues" evidence="5">
    <location>
        <begin position="139"/>
        <end position="175"/>
    </location>
</feature>
<dbReference type="GO" id="GO:0005783">
    <property type="term" value="C:endoplasmic reticulum"/>
    <property type="evidence" value="ECO:0007669"/>
    <property type="project" value="TreeGrafter"/>
</dbReference>
<dbReference type="AlphaFoldDB" id="A0A5K3EHU7"/>
<dbReference type="InterPro" id="IPR052602">
    <property type="entry name" value="Growth_transcription_reg"/>
</dbReference>
<feature type="coiled-coil region" evidence="4">
    <location>
        <begin position="717"/>
        <end position="744"/>
    </location>
</feature>
<protein>
    <submittedName>
        <fullName evidence="7">TMF_TATA_bd domain-containing protein</fullName>
    </submittedName>
</protein>
<reference evidence="7" key="1">
    <citation type="submission" date="2019-11" db="UniProtKB">
        <authorList>
            <consortium name="WormBaseParasite"/>
        </authorList>
    </citation>
    <scope>IDENTIFICATION</scope>
</reference>
<sequence>MNFWSSISNASKLATSAFKEAQRKLDKVLDIDADAFPVDGQFRSSGMVLDTDGNVFTYHEPLRENSAPVLDFDERPSELTRKRGRQTSSSLSSGPMPESEVGEYLEGTTGSVSVEPLSATSTSEGTSVPLPQGDACSSLELSTSGTLAADSPSGQNLSATSQTNAGVGKMQTDSTPPEVEVSTACPPNCIVGQEDGVEPQAGVSSPKVRVDEDSVATTSSEIEVISTCTSICDETVLPSSAVPGRQFVSSVLTDHIPSQDAMHQKVVELSKLLEAREAKLVELCRTNLSLQEVNEFLHTKLEEAGLPHDFETGTLQSLTDEFTERLAIAERKLRLVARERDQLRNQVLAANVSNESAPKQAIGEQEKALRVRCSWLESSLAEKEAQLADLLREGNKMAQEQLKTNNLVKTLRAKVKTAESEKVTLSNSFGKVQSELETLKADVATRRETEAKQLESINQLNRQNLKLEKDLAAVRTQLISAEEKVESFRRAKFESDGKLAETVVALESARMALSNAKSRSEAIRDAAETHQSLRDEVSMLRTQLEELRLVGVRQKLDADQRLQQAQQEANYYREQLAESESRFESLGETATSVAKPLLRQIESLQTKLSDQAKAWEGTEQGLLVQVADLKAHLDSAEKASHEFRDRLCEAEATVVAVRGELALEREQSKRLQARLSQCSQEATSDKALLVKLRSDFESTSRQLAMTKEELNASAVCLANEREEVASLKRDLAQVKSELATAMARVAASLVTSSQSTEADTRRSSEAQLNTPSTTNSCVDCSTDNHTQHHPPPSRPPALSSGHFASSLSFLQSTLRQREGEVGQLKREIARLNETHERLLSDLSEQTAKAEQYARLAGSVEHQGDPIDGEGDLQKRYDVLLQLYGKKLEENNELKLDLIESKEAYKSQLDELLNKLNGNR</sequence>
<dbReference type="Pfam" id="PF12329">
    <property type="entry name" value="TMF_DNA_bd"/>
    <property type="match status" value="1"/>
</dbReference>
<dbReference type="Pfam" id="PF12325">
    <property type="entry name" value="TMF_TATA_bd"/>
    <property type="match status" value="1"/>
</dbReference>